<dbReference type="SUPFAM" id="SSF101898">
    <property type="entry name" value="NHL repeat"/>
    <property type="match status" value="1"/>
</dbReference>
<dbReference type="EMBL" id="JAIWYP010000008">
    <property type="protein sequence ID" value="KAH3782189.1"/>
    <property type="molecule type" value="Genomic_DNA"/>
</dbReference>
<name>A0A9D4EML6_DREPO</name>
<reference evidence="1" key="2">
    <citation type="submission" date="2020-11" db="EMBL/GenBank/DDBJ databases">
        <authorList>
            <person name="McCartney M.A."/>
            <person name="Auch B."/>
            <person name="Kono T."/>
            <person name="Mallez S."/>
            <person name="Becker A."/>
            <person name="Gohl D.M."/>
            <person name="Silverstein K.A.T."/>
            <person name="Koren S."/>
            <person name="Bechman K.B."/>
            <person name="Herman A."/>
            <person name="Abrahante J.E."/>
            <person name="Garbe J."/>
        </authorList>
    </citation>
    <scope>NUCLEOTIDE SEQUENCE</scope>
    <source>
        <strain evidence="1">Duluth1</strain>
        <tissue evidence="1">Whole animal</tissue>
    </source>
</reference>
<proteinExistence type="predicted"/>
<dbReference type="AlphaFoldDB" id="A0A9D4EML6"/>
<protein>
    <submittedName>
        <fullName evidence="1">Uncharacterized protein</fullName>
    </submittedName>
</protein>
<gene>
    <name evidence="1" type="ORF">DPMN_160101</name>
</gene>
<dbReference type="Proteomes" id="UP000828390">
    <property type="component" value="Unassembled WGS sequence"/>
</dbReference>
<keyword evidence="2" id="KW-1185">Reference proteome</keyword>
<evidence type="ECO:0000313" key="2">
    <source>
        <dbReference type="Proteomes" id="UP000828390"/>
    </source>
</evidence>
<organism evidence="1 2">
    <name type="scientific">Dreissena polymorpha</name>
    <name type="common">Zebra mussel</name>
    <name type="synonym">Mytilus polymorpha</name>
    <dbReference type="NCBI Taxonomy" id="45954"/>
    <lineage>
        <taxon>Eukaryota</taxon>
        <taxon>Metazoa</taxon>
        <taxon>Spiralia</taxon>
        <taxon>Lophotrochozoa</taxon>
        <taxon>Mollusca</taxon>
        <taxon>Bivalvia</taxon>
        <taxon>Autobranchia</taxon>
        <taxon>Heteroconchia</taxon>
        <taxon>Euheterodonta</taxon>
        <taxon>Imparidentia</taxon>
        <taxon>Neoheterodontei</taxon>
        <taxon>Myida</taxon>
        <taxon>Dreissenoidea</taxon>
        <taxon>Dreissenidae</taxon>
        <taxon>Dreissena</taxon>
    </lineage>
</organism>
<evidence type="ECO:0000313" key="1">
    <source>
        <dbReference type="EMBL" id="KAH3782189.1"/>
    </source>
</evidence>
<reference evidence="1" key="1">
    <citation type="journal article" date="2019" name="bioRxiv">
        <title>The Genome of the Zebra Mussel, Dreissena polymorpha: A Resource for Invasive Species Research.</title>
        <authorList>
            <person name="McCartney M.A."/>
            <person name="Auch B."/>
            <person name="Kono T."/>
            <person name="Mallez S."/>
            <person name="Zhang Y."/>
            <person name="Obille A."/>
            <person name="Becker A."/>
            <person name="Abrahante J.E."/>
            <person name="Garbe J."/>
            <person name="Badalamenti J.P."/>
            <person name="Herman A."/>
            <person name="Mangelson H."/>
            <person name="Liachko I."/>
            <person name="Sullivan S."/>
            <person name="Sone E.D."/>
            <person name="Koren S."/>
            <person name="Silverstein K.A.T."/>
            <person name="Beckman K.B."/>
            <person name="Gohl D.M."/>
        </authorList>
    </citation>
    <scope>NUCLEOTIDE SEQUENCE</scope>
    <source>
        <strain evidence="1">Duluth1</strain>
        <tissue evidence="1">Whole animal</tissue>
    </source>
</reference>
<comment type="caution">
    <text evidence="1">The sequence shown here is derived from an EMBL/GenBank/DDBJ whole genome shotgun (WGS) entry which is preliminary data.</text>
</comment>
<accession>A0A9D4EML6</accession>
<sequence length="69" mass="7485">MDPELIQPWGVHVTPSGQVLVCGLSSLTVMQVDREGSKRLATLISNEDGVRSPISVCYNTNNFQILVGL</sequence>